<reference evidence="9" key="1">
    <citation type="submission" date="2017-09" db="EMBL/GenBank/DDBJ databases">
        <authorList>
            <person name="Varghese N."/>
            <person name="Submissions S."/>
        </authorList>
    </citation>
    <scope>NUCLEOTIDE SEQUENCE [LARGE SCALE GENOMIC DNA]</scope>
    <source>
        <strain evidence="9">DSM 2913</strain>
    </source>
</reference>
<evidence type="ECO:0000256" key="1">
    <source>
        <dbReference type="ARBA" id="ARBA00001966"/>
    </source>
</evidence>
<dbReference type="Proteomes" id="UP000218627">
    <property type="component" value="Unassembled WGS sequence"/>
</dbReference>
<evidence type="ECO:0000256" key="3">
    <source>
        <dbReference type="ARBA" id="ARBA00022691"/>
    </source>
</evidence>
<dbReference type="InterPro" id="IPR050377">
    <property type="entry name" value="Radical_SAM_PqqE_MftC-like"/>
</dbReference>
<sequence length="360" mass="41662">MLRMTEYIRETLEGKKPKAFEGVILIWNLTNRCNLYCKHCYSFANKDREELTREEASNFVHKLPTLGVKYAILSGGEPLLREDIFYVAKLLKEKGIRTYLSTNGLLVKDHLKDIKESFDYVGISLDGRPEVHDSFRGRKSSFYLSLDAIRECLKEGIKVGLRFTLTPITAGSLPFIFELAEREGIPKVYVSHLVYSGRARRLSDLEKEDYRKWVGFIVDKAFEYVQKKVPIDIVTGNNEADAVVLYREFTRRYPDLAKDLYERLTLWGGNQAGVRLMNINHRGDVKPDPFFFHSVGNIREEDPVKIWQRNALLSFLRERPRRLKGKCDNCPYLEICNGNSRARAYAVFGDYAQEDPACYL</sequence>
<organism evidence="8 9">
    <name type="scientific">Hydrogenobacter hydrogenophilus</name>
    <dbReference type="NCBI Taxonomy" id="35835"/>
    <lineage>
        <taxon>Bacteria</taxon>
        <taxon>Pseudomonadati</taxon>
        <taxon>Aquificota</taxon>
        <taxon>Aquificia</taxon>
        <taxon>Aquificales</taxon>
        <taxon>Aquificaceae</taxon>
        <taxon>Hydrogenobacter</taxon>
    </lineage>
</organism>
<dbReference type="InterPro" id="IPR058240">
    <property type="entry name" value="rSAM_sf"/>
</dbReference>
<keyword evidence="5" id="KW-0408">Iron</keyword>
<dbReference type="SMART" id="SM00729">
    <property type="entry name" value="Elp3"/>
    <property type="match status" value="1"/>
</dbReference>
<evidence type="ECO:0000259" key="7">
    <source>
        <dbReference type="PROSITE" id="PS51918"/>
    </source>
</evidence>
<dbReference type="SFLD" id="SFLDG01386">
    <property type="entry name" value="main_SPASM_domain-containing"/>
    <property type="match status" value="1"/>
</dbReference>
<dbReference type="GO" id="GO:0046872">
    <property type="term" value="F:metal ion binding"/>
    <property type="evidence" value="ECO:0007669"/>
    <property type="project" value="UniProtKB-KW"/>
</dbReference>
<evidence type="ECO:0000256" key="5">
    <source>
        <dbReference type="ARBA" id="ARBA00023004"/>
    </source>
</evidence>
<evidence type="ECO:0000256" key="4">
    <source>
        <dbReference type="ARBA" id="ARBA00022723"/>
    </source>
</evidence>
<dbReference type="InterPro" id="IPR013785">
    <property type="entry name" value="Aldolase_TIM"/>
</dbReference>
<dbReference type="Pfam" id="PF13186">
    <property type="entry name" value="SPASM"/>
    <property type="match status" value="1"/>
</dbReference>
<evidence type="ECO:0000313" key="8">
    <source>
        <dbReference type="EMBL" id="SNZ16699.1"/>
    </source>
</evidence>
<dbReference type="Gene3D" id="3.20.20.70">
    <property type="entry name" value="Aldolase class I"/>
    <property type="match status" value="1"/>
</dbReference>
<dbReference type="CDD" id="cd01335">
    <property type="entry name" value="Radical_SAM"/>
    <property type="match status" value="1"/>
</dbReference>
<dbReference type="NCBIfam" id="TIGR04085">
    <property type="entry name" value="rSAM_more_4Fe4S"/>
    <property type="match status" value="1"/>
</dbReference>
<dbReference type="PANTHER" id="PTHR11228">
    <property type="entry name" value="RADICAL SAM DOMAIN PROTEIN"/>
    <property type="match status" value="1"/>
</dbReference>
<dbReference type="EMBL" id="OBEN01000014">
    <property type="protein sequence ID" value="SNZ16699.1"/>
    <property type="molecule type" value="Genomic_DNA"/>
</dbReference>
<keyword evidence="2" id="KW-0004">4Fe-4S</keyword>
<dbReference type="GO" id="GO:0003824">
    <property type="term" value="F:catalytic activity"/>
    <property type="evidence" value="ECO:0007669"/>
    <property type="project" value="InterPro"/>
</dbReference>
<dbReference type="GO" id="GO:0051539">
    <property type="term" value="F:4 iron, 4 sulfur cluster binding"/>
    <property type="evidence" value="ECO:0007669"/>
    <property type="project" value="UniProtKB-KW"/>
</dbReference>
<dbReference type="InterPro" id="IPR023885">
    <property type="entry name" value="4Fe4S-binding_SPASM_dom"/>
</dbReference>
<evidence type="ECO:0000313" key="9">
    <source>
        <dbReference type="Proteomes" id="UP000218627"/>
    </source>
</evidence>
<dbReference type="RefSeq" id="WP_096603422.1">
    <property type="nucleotide sequence ID" value="NZ_OBEN01000014.1"/>
</dbReference>
<dbReference type="PIRSF" id="PIRSF037420">
    <property type="entry name" value="PQQ_syn_pqqE"/>
    <property type="match status" value="1"/>
</dbReference>
<keyword evidence="9" id="KW-1185">Reference proteome</keyword>
<feature type="domain" description="Radical SAM core" evidence="7">
    <location>
        <begin position="19"/>
        <end position="223"/>
    </location>
</feature>
<comment type="cofactor">
    <cofactor evidence="1">
        <name>[4Fe-4S] cluster</name>
        <dbReference type="ChEBI" id="CHEBI:49883"/>
    </cofactor>
</comment>
<keyword evidence="6" id="KW-0411">Iron-sulfur</keyword>
<protein>
    <submittedName>
        <fullName evidence="8">Radical SAM additional 4Fe4S-binding SPASM domain-containing protein</fullName>
    </submittedName>
</protein>
<proteinExistence type="predicted"/>
<evidence type="ECO:0000256" key="6">
    <source>
        <dbReference type="ARBA" id="ARBA00023014"/>
    </source>
</evidence>
<dbReference type="OrthoDB" id="9782387at2"/>
<dbReference type="Pfam" id="PF04055">
    <property type="entry name" value="Radical_SAM"/>
    <property type="match status" value="1"/>
</dbReference>
<keyword evidence="3" id="KW-0949">S-adenosyl-L-methionine</keyword>
<dbReference type="CDD" id="cd21123">
    <property type="entry name" value="SPASM_MftC-like"/>
    <property type="match status" value="1"/>
</dbReference>
<dbReference type="AlphaFoldDB" id="A0A285P4N0"/>
<dbReference type="InterPro" id="IPR017200">
    <property type="entry name" value="PqqE-like"/>
</dbReference>
<dbReference type="PROSITE" id="PS51918">
    <property type="entry name" value="RADICAL_SAM"/>
    <property type="match status" value="1"/>
</dbReference>
<dbReference type="SFLD" id="SFLDS00029">
    <property type="entry name" value="Radical_SAM"/>
    <property type="match status" value="1"/>
</dbReference>
<dbReference type="GO" id="GO:0006783">
    <property type="term" value="P:heme biosynthetic process"/>
    <property type="evidence" value="ECO:0007669"/>
    <property type="project" value="TreeGrafter"/>
</dbReference>
<dbReference type="SFLD" id="SFLDG01067">
    <property type="entry name" value="SPASM/twitch_domain_containing"/>
    <property type="match status" value="1"/>
</dbReference>
<dbReference type="InterPro" id="IPR007197">
    <property type="entry name" value="rSAM"/>
</dbReference>
<keyword evidence="4" id="KW-0479">Metal-binding</keyword>
<dbReference type="PANTHER" id="PTHR11228:SF7">
    <property type="entry name" value="PQQA PEPTIDE CYCLASE"/>
    <property type="match status" value="1"/>
</dbReference>
<dbReference type="SUPFAM" id="SSF102114">
    <property type="entry name" value="Radical SAM enzymes"/>
    <property type="match status" value="1"/>
</dbReference>
<gene>
    <name evidence="8" type="ORF">SAMN06265353_1687</name>
</gene>
<evidence type="ECO:0000256" key="2">
    <source>
        <dbReference type="ARBA" id="ARBA00022485"/>
    </source>
</evidence>
<name>A0A285P4N0_9AQUI</name>
<dbReference type="InterPro" id="IPR006638">
    <property type="entry name" value="Elp3/MiaA/NifB-like_rSAM"/>
</dbReference>
<accession>A0A285P4N0</accession>